<dbReference type="EMBL" id="JBHSIT010000006">
    <property type="protein sequence ID" value="MFC4909893.1"/>
    <property type="molecule type" value="Genomic_DNA"/>
</dbReference>
<dbReference type="Gene3D" id="3.10.590.10">
    <property type="entry name" value="ph1033 like domains"/>
    <property type="match status" value="1"/>
</dbReference>
<evidence type="ECO:0000313" key="2">
    <source>
        <dbReference type="Proteomes" id="UP001595872"/>
    </source>
</evidence>
<keyword evidence="2" id="KW-1185">Reference proteome</keyword>
<gene>
    <name evidence="1" type="ORF">ACFPCY_21410</name>
</gene>
<sequence>MSASTYLLILGEVRAIAWVLSESRMAFPRTPRSEVNQLAVGDELLIYATRGAFGNPTRDRGRVIGRATVISTVTELDEPVEIARREFPRGCALSIDALAPFRSGVELQPLVEYLDAFPDPKVWSVRLRRPLLRLSERDANLLREALRPMAGSPDEHLGSYLDRAAARPT</sequence>
<evidence type="ECO:0008006" key="3">
    <source>
        <dbReference type="Google" id="ProtNLM"/>
    </source>
</evidence>
<dbReference type="InterPro" id="IPR015947">
    <property type="entry name" value="PUA-like_sf"/>
</dbReference>
<comment type="caution">
    <text evidence="1">The sequence shown here is derived from an EMBL/GenBank/DDBJ whole genome shotgun (WGS) entry which is preliminary data.</text>
</comment>
<dbReference type="Proteomes" id="UP001595872">
    <property type="component" value="Unassembled WGS sequence"/>
</dbReference>
<reference evidence="2" key="1">
    <citation type="journal article" date="2019" name="Int. J. Syst. Evol. Microbiol.">
        <title>The Global Catalogue of Microorganisms (GCM) 10K type strain sequencing project: providing services to taxonomists for standard genome sequencing and annotation.</title>
        <authorList>
            <consortium name="The Broad Institute Genomics Platform"/>
            <consortium name="The Broad Institute Genome Sequencing Center for Infectious Disease"/>
            <person name="Wu L."/>
            <person name="Ma J."/>
        </authorList>
    </citation>
    <scope>NUCLEOTIDE SEQUENCE [LARGE SCALE GENOMIC DNA]</scope>
    <source>
        <strain evidence="2">KLKA75</strain>
    </source>
</reference>
<protein>
    <recommendedName>
        <fullName evidence="3">EVE domain-containing protein</fullName>
    </recommendedName>
</protein>
<dbReference type="RefSeq" id="WP_378257784.1">
    <property type="nucleotide sequence ID" value="NZ_JBHSIT010000006.1"/>
</dbReference>
<dbReference type="SUPFAM" id="SSF88697">
    <property type="entry name" value="PUA domain-like"/>
    <property type="match status" value="1"/>
</dbReference>
<organism evidence="1 2">
    <name type="scientific">Actinomadura gamaensis</name>
    <dbReference type="NCBI Taxonomy" id="1763541"/>
    <lineage>
        <taxon>Bacteria</taxon>
        <taxon>Bacillati</taxon>
        <taxon>Actinomycetota</taxon>
        <taxon>Actinomycetes</taxon>
        <taxon>Streptosporangiales</taxon>
        <taxon>Thermomonosporaceae</taxon>
        <taxon>Actinomadura</taxon>
    </lineage>
</organism>
<evidence type="ECO:0000313" key="1">
    <source>
        <dbReference type="EMBL" id="MFC4909893.1"/>
    </source>
</evidence>
<accession>A0ABV9U305</accession>
<proteinExistence type="predicted"/>
<name>A0ABV9U305_9ACTN</name>